<evidence type="ECO:0000313" key="2">
    <source>
        <dbReference type="Proteomes" id="UP000821853"/>
    </source>
</evidence>
<name>A0A9J6FXT2_HAELO</name>
<accession>A0A9J6FXT2</accession>
<comment type="caution">
    <text evidence="1">The sequence shown here is derived from an EMBL/GenBank/DDBJ whole genome shotgun (WGS) entry which is preliminary data.</text>
</comment>
<evidence type="ECO:0000313" key="1">
    <source>
        <dbReference type="EMBL" id="KAH9367627.1"/>
    </source>
</evidence>
<dbReference type="OrthoDB" id="6502091at2759"/>
<keyword evidence="2" id="KW-1185">Reference proteome</keyword>
<proteinExistence type="predicted"/>
<dbReference type="Proteomes" id="UP000821853">
    <property type="component" value="Chromosome 2"/>
</dbReference>
<dbReference type="EMBL" id="JABSTR010000004">
    <property type="protein sequence ID" value="KAH9367627.1"/>
    <property type="molecule type" value="Genomic_DNA"/>
</dbReference>
<dbReference type="AlphaFoldDB" id="A0A9J6FXT2"/>
<dbReference type="VEuPathDB" id="VectorBase:HLOH_062233"/>
<gene>
    <name evidence="1" type="ORF">HPB48_009998</name>
</gene>
<reference evidence="1 2" key="1">
    <citation type="journal article" date="2020" name="Cell">
        <title>Large-Scale Comparative Analyses of Tick Genomes Elucidate Their Genetic Diversity and Vector Capacities.</title>
        <authorList>
            <consortium name="Tick Genome and Microbiome Consortium (TIGMIC)"/>
            <person name="Jia N."/>
            <person name="Wang J."/>
            <person name="Shi W."/>
            <person name="Du L."/>
            <person name="Sun Y."/>
            <person name="Zhan W."/>
            <person name="Jiang J.F."/>
            <person name="Wang Q."/>
            <person name="Zhang B."/>
            <person name="Ji P."/>
            <person name="Bell-Sakyi L."/>
            <person name="Cui X.M."/>
            <person name="Yuan T.T."/>
            <person name="Jiang B.G."/>
            <person name="Yang W.F."/>
            <person name="Lam T.T."/>
            <person name="Chang Q.C."/>
            <person name="Ding S.J."/>
            <person name="Wang X.J."/>
            <person name="Zhu J.G."/>
            <person name="Ruan X.D."/>
            <person name="Zhao L."/>
            <person name="Wei J.T."/>
            <person name="Ye R.Z."/>
            <person name="Que T.C."/>
            <person name="Du C.H."/>
            <person name="Zhou Y.H."/>
            <person name="Cheng J.X."/>
            <person name="Dai P.F."/>
            <person name="Guo W.B."/>
            <person name="Han X.H."/>
            <person name="Huang E.J."/>
            <person name="Li L.F."/>
            <person name="Wei W."/>
            <person name="Gao Y.C."/>
            <person name="Liu J.Z."/>
            <person name="Shao H.Z."/>
            <person name="Wang X."/>
            <person name="Wang C.C."/>
            <person name="Yang T.C."/>
            <person name="Huo Q.B."/>
            <person name="Li W."/>
            <person name="Chen H.Y."/>
            <person name="Chen S.E."/>
            <person name="Zhou L.G."/>
            <person name="Ni X.B."/>
            <person name="Tian J.H."/>
            <person name="Sheng Y."/>
            <person name="Liu T."/>
            <person name="Pan Y.S."/>
            <person name="Xia L.Y."/>
            <person name="Li J."/>
            <person name="Zhao F."/>
            <person name="Cao W.C."/>
        </authorList>
    </citation>
    <scope>NUCLEOTIDE SEQUENCE [LARGE SCALE GENOMIC DNA]</scope>
    <source>
        <strain evidence="1">HaeL-2018</strain>
    </source>
</reference>
<sequence>MEHFALARDADFHVPTAISFTMRALVYKPTDVWDTDAAAYGFFEPCQEFGPAISSLPPALICEAMIADWNRAFGIAVYDVEYDAEDLPCERFNHTGGSFSRLEAIKGMLHYAEKTRDDGLLRRYSSADKFCAQAALGSYYVPESTNGRAGDGGEIF</sequence>
<organism evidence="1 2">
    <name type="scientific">Haemaphysalis longicornis</name>
    <name type="common">Bush tick</name>
    <dbReference type="NCBI Taxonomy" id="44386"/>
    <lineage>
        <taxon>Eukaryota</taxon>
        <taxon>Metazoa</taxon>
        <taxon>Ecdysozoa</taxon>
        <taxon>Arthropoda</taxon>
        <taxon>Chelicerata</taxon>
        <taxon>Arachnida</taxon>
        <taxon>Acari</taxon>
        <taxon>Parasitiformes</taxon>
        <taxon>Ixodida</taxon>
        <taxon>Ixodoidea</taxon>
        <taxon>Ixodidae</taxon>
        <taxon>Haemaphysalinae</taxon>
        <taxon>Haemaphysalis</taxon>
    </lineage>
</organism>
<protein>
    <submittedName>
        <fullName evidence="1">Uncharacterized protein</fullName>
    </submittedName>
</protein>